<accession>A0AAV3Z6E4</accession>
<dbReference type="Proteomes" id="UP000735302">
    <property type="component" value="Unassembled WGS sequence"/>
</dbReference>
<keyword evidence="2" id="KW-1185">Reference proteome</keyword>
<evidence type="ECO:0000313" key="2">
    <source>
        <dbReference type="Proteomes" id="UP000735302"/>
    </source>
</evidence>
<name>A0AAV3Z6E4_9GAST</name>
<comment type="caution">
    <text evidence="1">The sequence shown here is derived from an EMBL/GenBank/DDBJ whole genome shotgun (WGS) entry which is preliminary data.</text>
</comment>
<dbReference type="AlphaFoldDB" id="A0AAV3Z6E4"/>
<reference evidence="1 2" key="1">
    <citation type="journal article" date="2021" name="Elife">
        <title>Chloroplast acquisition without the gene transfer in kleptoplastic sea slugs, Plakobranchus ocellatus.</title>
        <authorList>
            <person name="Maeda T."/>
            <person name="Takahashi S."/>
            <person name="Yoshida T."/>
            <person name="Shimamura S."/>
            <person name="Takaki Y."/>
            <person name="Nagai Y."/>
            <person name="Toyoda A."/>
            <person name="Suzuki Y."/>
            <person name="Arimoto A."/>
            <person name="Ishii H."/>
            <person name="Satoh N."/>
            <person name="Nishiyama T."/>
            <person name="Hasebe M."/>
            <person name="Maruyama T."/>
            <person name="Minagawa J."/>
            <person name="Obokata J."/>
            <person name="Shigenobu S."/>
        </authorList>
    </citation>
    <scope>NUCLEOTIDE SEQUENCE [LARGE SCALE GENOMIC DNA]</scope>
</reference>
<sequence>MPLFRPSDLANLFYPTTERATPLQACDRFGLQGFAPRLLSHSDCLGKLAGPNGRKLEDHFPEYSKCSGEKYRSHESYTNIGSFLALSEVWVRSLSAQLS</sequence>
<organism evidence="1 2">
    <name type="scientific">Plakobranchus ocellatus</name>
    <dbReference type="NCBI Taxonomy" id="259542"/>
    <lineage>
        <taxon>Eukaryota</taxon>
        <taxon>Metazoa</taxon>
        <taxon>Spiralia</taxon>
        <taxon>Lophotrochozoa</taxon>
        <taxon>Mollusca</taxon>
        <taxon>Gastropoda</taxon>
        <taxon>Heterobranchia</taxon>
        <taxon>Euthyneura</taxon>
        <taxon>Panpulmonata</taxon>
        <taxon>Sacoglossa</taxon>
        <taxon>Placobranchoidea</taxon>
        <taxon>Plakobranchidae</taxon>
        <taxon>Plakobranchus</taxon>
    </lineage>
</organism>
<dbReference type="EMBL" id="BLXT01002074">
    <property type="protein sequence ID" value="GFN90841.1"/>
    <property type="molecule type" value="Genomic_DNA"/>
</dbReference>
<gene>
    <name evidence="1" type="ORF">PoB_001734700</name>
</gene>
<evidence type="ECO:0000313" key="1">
    <source>
        <dbReference type="EMBL" id="GFN90841.1"/>
    </source>
</evidence>
<proteinExistence type="predicted"/>
<protein>
    <submittedName>
        <fullName evidence="1">Uncharacterized protein</fullName>
    </submittedName>
</protein>